<accession>A0A917D2G5</accession>
<keyword evidence="2" id="KW-0175">Coiled coil</keyword>
<dbReference type="AlphaFoldDB" id="A0A917D2G5"/>
<dbReference type="EMBL" id="BMKR01000037">
    <property type="protein sequence ID" value="GGG04286.1"/>
    <property type="molecule type" value="Genomic_DNA"/>
</dbReference>
<dbReference type="PROSITE" id="PS50937">
    <property type="entry name" value="HTH_MERR_2"/>
    <property type="match status" value="1"/>
</dbReference>
<dbReference type="GO" id="GO:0003700">
    <property type="term" value="F:DNA-binding transcription factor activity"/>
    <property type="evidence" value="ECO:0007669"/>
    <property type="project" value="InterPro"/>
</dbReference>
<dbReference type="PANTHER" id="PTHR30204">
    <property type="entry name" value="REDOX-CYCLING DRUG-SENSING TRANSCRIPTIONAL ACTIVATOR SOXR"/>
    <property type="match status" value="1"/>
</dbReference>
<protein>
    <submittedName>
        <fullName evidence="4">MerR family transcriptional regulator</fullName>
    </submittedName>
</protein>
<dbReference type="Proteomes" id="UP000637643">
    <property type="component" value="Unassembled WGS sequence"/>
</dbReference>
<dbReference type="Gene3D" id="1.10.1660.10">
    <property type="match status" value="1"/>
</dbReference>
<feature type="coiled-coil region" evidence="2">
    <location>
        <begin position="84"/>
        <end position="121"/>
    </location>
</feature>
<evidence type="ECO:0000256" key="2">
    <source>
        <dbReference type="SAM" id="Coils"/>
    </source>
</evidence>
<dbReference type="InterPro" id="IPR000551">
    <property type="entry name" value="MerR-type_HTH_dom"/>
</dbReference>
<name>A0A917D2G5_9BACL</name>
<dbReference type="InterPro" id="IPR009061">
    <property type="entry name" value="DNA-bd_dom_put_sf"/>
</dbReference>
<dbReference type="GO" id="GO:0003677">
    <property type="term" value="F:DNA binding"/>
    <property type="evidence" value="ECO:0007669"/>
    <property type="project" value="UniProtKB-KW"/>
</dbReference>
<gene>
    <name evidence="4" type="ORF">GCM10010912_56290</name>
</gene>
<reference evidence="4" key="1">
    <citation type="journal article" date="2014" name="Int. J. Syst. Evol. Microbiol.">
        <title>Complete genome sequence of Corynebacterium casei LMG S-19264T (=DSM 44701T), isolated from a smear-ripened cheese.</title>
        <authorList>
            <consortium name="US DOE Joint Genome Institute (JGI-PGF)"/>
            <person name="Walter F."/>
            <person name="Albersmeier A."/>
            <person name="Kalinowski J."/>
            <person name="Ruckert C."/>
        </authorList>
    </citation>
    <scope>NUCLEOTIDE SEQUENCE</scope>
    <source>
        <strain evidence="4">CGMCC 1.16134</strain>
    </source>
</reference>
<keyword evidence="5" id="KW-1185">Reference proteome</keyword>
<proteinExistence type="predicted"/>
<dbReference type="PANTHER" id="PTHR30204:SF85">
    <property type="entry name" value="MULTIDRUG-EFFLUX TRANSPORTER 2 REGULATOR"/>
    <property type="match status" value="1"/>
</dbReference>
<dbReference type="InterPro" id="IPR011256">
    <property type="entry name" value="Reg_factor_effector_dom_sf"/>
</dbReference>
<dbReference type="SUPFAM" id="SSF55136">
    <property type="entry name" value="Probable bacterial effector-binding domain"/>
    <property type="match status" value="1"/>
</dbReference>
<evidence type="ECO:0000313" key="4">
    <source>
        <dbReference type="EMBL" id="GGG04286.1"/>
    </source>
</evidence>
<dbReference type="SMART" id="SM00422">
    <property type="entry name" value="HTH_MERR"/>
    <property type="match status" value="1"/>
</dbReference>
<comment type="caution">
    <text evidence="4">The sequence shown here is derived from an EMBL/GenBank/DDBJ whole genome shotgun (WGS) entry which is preliminary data.</text>
</comment>
<sequence>MPENFHQYLTTSEFARTCGVTKHTLFHYDEIGLLKPEFTNSKGYRYYSVQQCYVLDIINVLKKAGRSLQEIKGFIQNQNTPLLLELFRQKLQVLEAERAKIKKMQNLLENAIEMTEQAQETLYTGPSLEECEEEYFIASKLKRGDGDKEFAHKLNEHRDYCENQFIDCEFPIWTILCKEHFESGDYYPDYISNKLRTPIPGERLLRKPKGLYVVLNHRGSYETMSESYSIIKEFIEHKGMAVCGEAYAVDLLNYFAEKNPEHYVVQISVKVSTVSNDALEMPEQ</sequence>
<dbReference type="RefSeq" id="WP_189030789.1">
    <property type="nucleotide sequence ID" value="NZ_BMKR01000037.1"/>
</dbReference>
<keyword evidence="1" id="KW-0238">DNA-binding</keyword>
<dbReference type="Gene3D" id="3.20.80.10">
    <property type="entry name" value="Regulatory factor, effector binding domain"/>
    <property type="match status" value="1"/>
</dbReference>
<dbReference type="SUPFAM" id="SSF46955">
    <property type="entry name" value="Putative DNA-binding domain"/>
    <property type="match status" value="1"/>
</dbReference>
<dbReference type="Pfam" id="PF13411">
    <property type="entry name" value="MerR_1"/>
    <property type="match status" value="1"/>
</dbReference>
<reference evidence="4" key="2">
    <citation type="submission" date="2020-09" db="EMBL/GenBank/DDBJ databases">
        <authorList>
            <person name="Sun Q."/>
            <person name="Zhou Y."/>
        </authorList>
    </citation>
    <scope>NUCLEOTIDE SEQUENCE</scope>
    <source>
        <strain evidence="4">CGMCC 1.16134</strain>
    </source>
</reference>
<feature type="domain" description="HTH merR-type" evidence="3">
    <location>
        <begin position="8"/>
        <end position="77"/>
    </location>
</feature>
<evidence type="ECO:0000256" key="1">
    <source>
        <dbReference type="ARBA" id="ARBA00023125"/>
    </source>
</evidence>
<dbReference type="PROSITE" id="PS00552">
    <property type="entry name" value="HTH_MERR_1"/>
    <property type="match status" value="1"/>
</dbReference>
<dbReference type="InterPro" id="IPR047057">
    <property type="entry name" value="MerR_fam"/>
</dbReference>
<evidence type="ECO:0000259" key="3">
    <source>
        <dbReference type="PROSITE" id="PS50937"/>
    </source>
</evidence>
<organism evidence="4 5">
    <name type="scientific">Paenibacillus albidus</name>
    <dbReference type="NCBI Taxonomy" id="2041023"/>
    <lineage>
        <taxon>Bacteria</taxon>
        <taxon>Bacillati</taxon>
        <taxon>Bacillota</taxon>
        <taxon>Bacilli</taxon>
        <taxon>Bacillales</taxon>
        <taxon>Paenibacillaceae</taxon>
        <taxon>Paenibacillus</taxon>
    </lineage>
</organism>
<evidence type="ECO:0000313" key="5">
    <source>
        <dbReference type="Proteomes" id="UP000637643"/>
    </source>
</evidence>